<dbReference type="AlphaFoldDB" id="A0AA46AKH2"/>
<evidence type="ECO:0000313" key="12">
    <source>
        <dbReference type="Proteomes" id="UP001158066"/>
    </source>
</evidence>
<evidence type="ECO:0000256" key="3">
    <source>
        <dbReference type="ARBA" id="ARBA00012560"/>
    </source>
</evidence>
<evidence type="ECO:0000256" key="10">
    <source>
        <dbReference type="RuleBase" id="RU361207"/>
    </source>
</evidence>
<dbReference type="EC" id="2.4.1.25" evidence="3 10"/>
<dbReference type="InterPro" id="IPR017853">
    <property type="entry name" value="GH"/>
</dbReference>
<evidence type="ECO:0000256" key="4">
    <source>
        <dbReference type="ARBA" id="ARBA00020295"/>
    </source>
</evidence>
<evidence type="ECO:0000256" key="7">
    <source>
        <dbReference type="ARBA" id="ARBA00023277"/>
    </source>
</evidence>
<evidence type="ECO:0000313" key="11">
    <source>
        <dbReference type="EMBL" id="SMP69490.1"/>
    </source>
</evidence>
<dbReference type="SUPFAM" id="SSF51445">
    <property type="entry name" value="(Trans)glycosidases"/>
    <property type="match status" value="1"/>
</dbReference>
<proteinExistence type="inferred from homology"/>
<dbReference type="InterPro" id="IPR003385">
    <property type="entry name" value="Glyco_hydro_77"/>
</dbReference>
<comment type="catalytic activity">
    <reaction evidence="1 10">
        <text>Transfers a segment of a (1-&gt;4)-alpha-D-glucan to a new position in an acceptor, which may be glucose or a (1-&gt;4)-alpha-D-glucan.</text>
        <dbReference type="EC" id="2.4.1.25"/>
    </reaction>
</comment>
<keyword evidence="6 10" id="KW-0808">Transferase</keyword>
<dbReference type="PANTHER" id="PTHR32438:SF5">
    <property type="entry name" value="4-ALPHA-GLUCANOTRANSFERASE DPE1, CHLOROPLASTIC_AMYLOPLASTIC"/>
    <property type="match status" value="1"/>
</dbReference>
<comment type="similarity">
    <text evidence="2 10">Belongs to the disproportionating enzyme family.</text>
</comment>
<accession>A0AA46AKH2</accession>
<name>A0AA46AKH2_9CLOT</name>
<dbReference type="Pfam" id="PF02446">
    <property type="entry name" value="Glyco_hydro_77"/>
    <property type="match status" value="1"/>
</dbReference>
<sequence>MTKDANAGLLLHISSLPSPHGVGDIGAAERMLLPFLKKTGNRFWQILPLNPVGYGDSPYQSFSAFAGNEDFISPEKLTARGWLHCEEMAEPPDFPETRVDFLRMREWKSQLYHLAYQRFKRQNKPNDYHRFIEEQRWWLEDYALFAVIKKNQKLRPWQEWPEELRNRSVKGLRLFQEQHLNELEYVEFLQYCFHTQWQEMKKVFWENNIRLIGDLPIFVAHDSADVWADPQLFQLNPDGTPAVVAGVPPDYFSRTGQRWGNPHYRWDKMMKDDFSWWRKRLQHLMESVDMIRIDHFRGFEAYWEIHATEPTAVRGRWVKAPGMALFRSLEKHLGELPLIAEDLGVITPEVEALKKTFGFPGMKILQFSFGKKTKKKERPAYYEKHTVAYTGTHDNDTLVGWLKEKAFSDVGIREILKRYHRINPEKTSEENCQQLIRLLMHTNAKTVVIPLQDYLCLGTAARMNYPGTIGGTNWQWRATEEQLSDSALQHFIYQVIEEAQRHSKSGVNGRQ</sequence>
<keyword evidence="7 10" id="KW-0119">Carbohydrate metabolism</keyword>
<evidence type="ECO:0000256" key="8">
    <source>
        <dbReference type="ARBA" id="ARBA00031423"/>
    </source>
</evidence>
<comment type="caution">
    <text evidence="11">The sequence shown here is derived from an EMBL/GenBank/DDBJ whole genome shotgun (WGS) entry which is preliminary data.</text>
</comment>
<dbReference type="NCBIfam" id="TIGR00217">
    <property type="entry name" value="malQ"/>
    <property type="match status" value="1"/>
</dbReference>
<dbReference type="Proteomes" id="UP001158066">
    <property type="component" value="Unassembled WGS sequence"/>
</dbReference>
<dbReference type="RefSeq" id="WP_283410634.1">
    <property type="nucleotide sequence ID" value="NZ_FXUF01000019.1"/>
</dbReference>
<dbReference type="PANTHER" id="PTHR32438">
    <property type="entry name" value="4-ALPHA-GLUCANOTRANSFERASE DPE1, CHLOROPLASTIC/AMYLOPLASTIC"/>
    <property type="match status" value="1"/>
</dbReference>
<evidence type="ECO:0000256" key="5">
    <source>
        <dbReference type="ARBA" id="ARBA00022676"/>
    </source>
</evidence>
<dbReference type="Gene3D" id="3.20.20.80">
    <property type="entry name" value="Glycosidases"/>
    <property type="match status" value="1"/>
</dbReference>
<keyword evidence="12" id="KW-1185">Reference proteome</keyword>
<reference evidence="11" key="1">
    <citation type="submission" date="2017-05" db="EMBL/GenBank/DDBJ databases">
        <authorList>
            <person name="Varghese N."/>
            <person name="Submissions S."/>
        </authorList>
    </citation>
    <scope>NUCLEOTIDE SEQUENCE</scope>
    <source>
        <strain evidence="11">Su22</strain>
    </source>
</reference>
<dbReference type="EMBL" id="FXUF01000019">
    <property type="protein sequence ID" value="SMP69490.1"/>
    <property type="molecule type" value="Genomic_DNA"/>
</dbReference>
<dbReference type="GO" id="GO:0005975">
    <property type="term" value="P:carbohydrate metabolic process"/>
    <property type="evidence" value="ECO:0007669"/>
    <property type="project" value="InterPro"/>
</dbReference>
<organism evidence="11 12">
    <name type="scientific">Anoxynatronum buryatiense</name>
    <dbReference type="NCBI Taxonomy" id="489973"/>
    <lineage>
        <taxon>Bacteria</taxon>
        <taxon>Bacillati</taxon>
        <taxon>Bacillota</taxon>
        <taxon>Clostridia</taxon>
        <taxon>Eubacteriales</taxon>
        <taxon>Clostridiaceae</taxon>
        <taxon>Anoxynatronum</taxon>
    </lineage>
</organism>
<protein>
    <recommendedName>
        <fullName evidence="4 10">4-alpha-glucanotransferase</fullName>
        <ecNumber evidence="3 10">2.4.1.25</ecNumber>
    </recommendedName>
    <alternativeName>
        <fullName evidence="8 10">Amylomaltase</fullName>
    </alternativeName>
    <alternativeName>
        <fullName evidence="9 10">Disproportionating enzyme</fullName>
    </alternativeName>
</protein>
<evidence type="ECO:0000256" key="6">
    <source>
        <dbReference type="ARBA" id="ARBA00022679"/>
    </source>
</evidence>
<evidence type="ECO:0000256" key="2">
    <source>
        <dbReference type="ARBA" id="ARBA00005684"/>
    </source>
</evidence>
<evidence type="ECO:0000256" key="1">
    <source>
        <dbReference type="ARBA" id="ARBA00000439"/>
    </source>
</evidence>
<dbReference type="GO" id="GO:0004134">
    <property type="term" value="F:4-alpha-glucanotransferase activity"/>
    <property type="evidence" value="ECO:0007669"/>
    <property type="project" value="UniProtKB-EC"/>
</dbReference>
<dbReference type="NCBIfam" id="NF011080">
    <property type="entry name" value="PRK14508.1-3"/>
    <property type="match status" value="1"/>
</dbReference>
<gene>
    <name evidence="11" type="ORF">SAMN06296020_1194</name>
</gene>
<evidence type="ECO:0000256" key="9">
    <source>
        <dbReference type="ARBA" id="ARBA00031501"/>
    </source>
</evidence>
<keyword evidence="5 10" id="KW-0328">Glycosyltransferase</keyword>